<dbReference type="InterPro" id="IPR001322">
    <property type="entry name" value="Lamin_tail_dom"/>
</dbReference>
<organism evidence="2 3">
    <name type="scientific">Edaphobacter aggregans</name>
    <dbReference type="NCBI Taxonomy" id="570835"/>
    <lineage>
        <taxon>Bacteria</taxon>
        <taxon>Pseudomonadati</taxon>
        <taxon>Acidobacteriota</taxon>
        <taxon>Terriglobia</taxon>
        <taxon>Terriglobales</taxon>
        <taxon>Acidobacteriaceae</taxon>
        <taxon>Edaphobacter</taxon>
    </lineage>
</organism>
<gene>
    <name evidence="2" type="ORF">EDE15_2810</name>
</gene>
<evidence type="ECO:0000259" key="1">
    <source>
        <dbReference type="PROSITE" id="PS51841"/>
    </source>
</evidence>
<sequence>MPIICGFHRRLCARIALVLALLLFNGVVWGSTPTNVVISQVYGAGGNAGATLNADYVELFNPTGNTLTLNNYSIQYASAAGTTIATVTLLPATITLAPGQYYLIAASPGSNGTALPVTADFTGTNIAFGAAAGKIALVSSQTKLSSVCSGTAPTTDSTLVDFVAYGTGTNCSFGSAAPAPGTTTADIRTNACTVLGNSGTEFKALAPSPHNTSSTPLVCGAPTPLAAKGTATPATLYSGNSTLITVQVIPGTDPASTGIQVQADLSTIGGSTTQTLFDDGSNGDVTAGDNIFSYSTTATSTGTFTLPVSVTDSQLRTATTTIGLTVQTPPPFVTIRTIQTNKPSTYATQTVTTSGIVIGVKSNGFYLEAKDADTSPVTPEGILVYTGSTKLPTTIAVGNEVQVTGTVNTYPPTALTPGTEIDGPQTFTLLSTSNSLPAAVTITAAMDSPSGGVKQFSQFEGMRVAINSLTTTSGTDASLNETTETNTSNGQFYGVVTGVPRPFREPGVAVTDTTYGPLPPSVPIWDSNPELLFIDSAAFGGPAIDLTSNATVTGITGVMDFSSGAPEILLDKTSTSTVTGLMTAQPVPVQAANEFTVASFNMERFYNDVVDADNPGSSAVTVTTAAYQRRLAKASLAIRNVLNMPDIIGTQEIENLAVLTDLANKISADAQAAGQTDPIYAPYLFLANDGTAINTGFLVKTTRVNVVNVQQFGLATTFTSSTGAQAILNDRTPLVLHAGIKRTGGTDYPVTVISVHQRSLINIDDPTSTGATVRLKREAQAEYLATLIQGYQAAGEHVITVGDYNSFEFSDGFVDTIGVTKGTPVPASQVVTPPVAGLANPPLVDLVTLLPAPERQSYVETGSAQVLDHVIVTSDLVPTETRLVYAHMDSDFPLVYLNDATRPERVSDHDPAVAYFSVPAIQGTVQLVTTATLTKVAGGYQATVTVKNNGTGTAQNVQLTGATLGSATGAAIPQTLGDIAPGGGSVVTTVTFPSTAGASGAASAERYTGSYTGGTFGGSIRAVLP</sequence>
<dbReference type="SUPFAM" id="SSF74853">
    <property type="entry name" value="Lamin A/C globular tail domain"/>
    <property type="match status" value="1"/>
</dbReference>
<dbReference type="PROSITE" id="PS51841">
    <property type="entry name" value="LTD"/>
    <property type="match status" value="1"/>
</dbReference>
<dbReference type="Pfam" id="PF03372">
    <property type="entry name" value="Exo_endo_phos"/>
    <property type="match status" value="1"/>
</dbReference>
<dbReference type="InterPro" id="IPR005135">
    <property type="entry name" value="Endo/exonuclease/phosphatase"/>
</dbReference>
<keyword evidence="3" id="KW-1185">Reference proteome</keyword>
<dbReference type="InterPro" id="IPR036415">
    <property type="entry name" value="Lamin_tail_dom_sf"/>
</dbReference>
<protein>
    <recommendedName>
        <fullName evidence="1">LTD domain-containing protein</fullName>
    </recommendedName>
</protein>
<dbReference type="Proteomes" id="UP000269669">
    <property type="component" value="Unassembled WGS sequence"/>
</dbReference>
<proteinExistence type="predicted"/>
<dbReference type="Pfam" id="PF00932">
    <property type="entry name" value="LTD"/>
    <property type="match status" value="1"/>
</dbReference>
<dbReference type="EMBL" id="RSDW01000001">
    <property type="protein sequence ID" value="RSL17280.1"/>
    <property type="molecule type" value="Genomic_DNA"/>
</dbReference>
<reference evidence="2 3" key="1">
    <citation type="submission" date="2018-12" db="EMBL/GenBank/DDBJ databases">
        <title>Sequencing of bacterial isolates from soil warming experiment in Harvard Forest, Massachusetts, USA.</title>
        <authorList>
            <person name="Deangelis K."/>
        </authorList>
    </citation>
    <scope>NUCLEOTIDE SEQUENCE [LARGE SCALE GENOMIC DNA]</scope>
    <source>
        <strain evidence="2 3">EB153</strain>
    </source>
</reference>
<dbReference type="NCBIfam" id="NF041940">
    <property type="entry name" value="choice_anch_X"/>
    <property type="match status" value="1"/>
</dbReference>
<evidence type="ECO:0000313" key="2">
    <source>
        <dbReference type="EMBL" id="RSL17280.1"/>
    </source>
</evidence>
<dbReference type="SUPFAM" id="SSF56219">
    <property type="entry name" value="DNase I-like"/>
    <property type="match status" value="1"/>
</dbReference>
<comment type="caution">
    <text evidence="2">The sequence shown here is derived from an EMBL/GenBank/DDBJ whole genome shotgun (WGS) entry which is preliminary data.</text>
</comment>
<dbReference type="GO" id="GO:0003824">
    <property type="term" value="F:catalytic activity"/>
    <property type="evidence" value="ECO:0007669"/>
    <property type="project" value="InterPro"/>
</dbReference>
<feature type="domain" description="LTD" evidence="1">
    <location>
        <begin position="31"/>
        <end position="167"/>
    </location>
</feature>
<dbReference type="RefSeq" id="WP_125485783.1">
    <property type="nucleotide sequence ID" value="NZ_RSDW01000001.1"/>
</dbReference>
<dbReference type="AlphaFoldDB" id="A0A3R9QBI3"/>
<name>A0A3R9QBI3_9BACT</name>
<dbReference type="CDD" id="cd04486">
    <property type="entry name" value="YhcR_OBF_like"/>
    <property type="match status" value="1"/>
</dbReference>
<evidence type="ECO:0000313" key="3">
    <source>
        <dbReference type="Proteomes" id="UP000269669"/>
    </source>
</evidence>
<accession>A0A3R9QBI3</accession>
<dbReference type="OrthoDB" id="9801679at2"/>
<dbReference type="PANTHER" id="PTHR42834">
    <property type="entry name" value="ENDONUCLEASE/EXONUCLEASE/PHOSPHATASE FAMILY PROTEIN (AFU_ORTHOLOGUE AFUA_3G09210)"/>
    <property type="match status" value="1"/>
</dbReference>
<dbReference type="PANTHER" id="PTHR42834:SF1">
    <property type="entry name" value="ENDONUCLEASE_EXONUCLEASE_PHOSPHATASE FAMILY PROTEIN (AFU_ORTHOLOGUE AFUA_3G09210)"/>
    <property type="match status" value="1"/>
</dbReference>
<dbReference type="Gene3D" id="3.60.10.10">
    <property type="entry name" value="Endonuclease/exonuclease/phosphatase"/>
    <property type="match status" value="1"/>
</dbReference>
<dbReference type="InterPro" id="IPR036691">
    <property type="entry name" value="Endo/exonu/phosph_ase_sf"/>
</dbReference>